<sequence>MSAHDIVVLVCFGAAILAGEWFRLSAPGFRASAPIGSASALGLAFVTEVPAGQAVSYPWFAVPLVAGAAMAIGSLARSLAGAQVGALELAGRFAGVVAATLLFRVGYLAQVSGDADPLPPARRAGLMLGVAAIALLVDLLIHSSRGAGRGLTAWRRRFLDDLSSSVALSFAVAVTGVLIAIASPPLGLAALPLFLFPLILSLFAFRRYVAVRETYRQGIRTLSRLTEVAGYTPSGHATRVADLAVSMGSVLAIPERELFDLEYAALLHDIGQVALVEPIPGGATVHAAPADQLRIAHDTVQIVRETGVLDEVGAILERQTTPYRQLLEFDEDIPLTSRILKVANAYDDLTGGVDSDERRAAAVERIFLGLGYEYDPRVVDALVQVVRAPAGVR</sequence>
<evidence type="ECO:0000259" key="2">
    <source>
        <dbReference type="SMART" id="SM00471"/>
    </source>
</evidence>
<keyword evidence="1" id="KW-1133">Transmembrane helix</keyword>
<dbReference type="EMBL" id="AWQS01000046">
    <property type="protein sequence ID" value="EWT06463.1"/>
    <property type="molecule type" value="Genomic_DNA"/>
</dbReference>
<evidence type="ECO:0000313" key="3">
    <source>
        <dbReference type="EMBL" id="EWT06463.1"/>
    </source>
</evidence>
<dbReference type="Proteomes" id="UP000019494">
    <property type="component" value="Unassembled WGS sequence"/>
</dbReference>
<dbReference type="SUPFAM" id="SSF109604">
    <property type="entry name" value="HD-domain/PDEase-like"/>
    <property type="match status" value="1"/>
</dbReference>
<protein>
    <submittedName>
        <fullName evidence="3">Phosphohydrolase</fullName>
    </submittedName>
</protein>
<keyword evidence="1" id="KW-0812">Transmembrane</keyword>
<dbReference type="GO" id="GO:0016787">
    <property type="term" value="F:hydrolase activity"/>
    <property type="evidence" value="ECO:0007669"/>
    <property type="project" value="UniProtKB-KW"/>
</dbReference>
<dbReference type="InterPro" id="IPR003607">
    <property type="entry name" value="HD/PDEase_dom"/>
</dbReference>
<feature type="domain" description="HD/PDEase" evidence="2">
    <location>
        <begin position="229"/>
        <end position="358"/>
    </location>
</feature>
<accession>W9GNQ8</accession>
<dbReference type="PATRIC" id="fig|584657.3.peg.1592"/>
<evidence type="ECO:0000313" key="4">
    <source>
        <dbReference type="Proteomes" id="UP000019494"/>
    </source>
</evidence>
<feature type="transmembrane region" description="Helical" evidence="1">
    <location>
        <begin position="162"/>
        <end position="182"/>
    </location>
</feature>
<dbReference type="RefSeq" id="WP_051518336.1">
    <property type="nucleotide sequence ID" value="NZ_AWQS01000046.1"/>
</dbReference>
<keyword evidence="4" id="KW-1185">Reference proteome</keyword>
<dbReference type="PANTHER" id="PTHR45228:SF4">
    <property type="entry name" value="LIPOPROTEIN"/>
    <property type="match status" value="1"/>
</dbReference>
<name>W9GNQ8_9MICO</name>
<reference evidence="4" key="1">
    <citation type="submission" date="2013-08" db="EMBL/GenBank/DDBJ databases">
        <title>Intrasporangium oryzae NRRL B-24470.</title>
        <authorList>
            <person name="Liu H."/>
            <person name="Wang G."/>
        </authorList>
    </citation>
    <scope>NUCLEOTIDE SEQUENCE [LARGE SCALE GENOMIC DNA]</scope>
    <source>
        <strain evidence="4">Q5-1</strain>
    </source>
</reference>
<feature type="transmembrane region" description="Helical" evidence="1">
    <location>
        <begin position="188"/>
        <end position="209"/>
    </location>
</feature>
<evidence type="ECO:0000256" key="1">
    <source>
        <dbReference type="SAM" id="Phobius"/>
    </source>
</evidence>
<dbReference type="Pfam" id="PF01966">
    <property type="entry name" value="HD"/>
    <property type="match status" value="1"/>
</dbReference>
<feature type="transmembrane region" description="Helical" evidence="1">
    <location>
        <begin position="6"/>
        <end position="24"/>
    </location>
</feature>
<feature type="transmembrane region" description="Helical" evidence="1">
    <location>
        <begin position="89"/>
        <end position="109"/>
    </location>
</feature>
<dbReference type="CDD" id="cd00077">
    <property type="entry name" value="HDc"/>
    <property type="match status" value="1"/>
</dbReference>
<dbReference type="AlphaFoldDB" id="W9GNQ8"/>
<proteinExistence type="predicted"/>
<feature type="transmembrane region" description="Helical" evidence="1">
    <location>
        <begin position="57"/>
        <end position="77"/>
    </location>
</feature>
<dbReference type="SMART" id="SM00471">
    <property type="entry name" value="HDc"/>
    <property type="match status" value="1"/>
</dbReference>
<dbReference type="InterPro" id="IPR052020">
    <property type="entry name" value="Cyclic_di-GMP/3'3'-cGAMP_PDE"/>
</dbReference>
<dbReference type="InterPro" id="IPR006674">
    <property type="entry name" value="HD_domain"/>
</dbReference>
<dbReference type="Gene3D" id="1.10.3210.10">
    <property type="entry name" value="Hypothetical protein af1432"/>
    <property type="match status" value="1"/>
</dbReference>
<dbReference type="OrthoDB" id="40937at2"/>
<comment type="caution">
    <text evidence="3">The sequence shown here is derived from an EMBL/GenBank/DDBJ whole genome shotgun (WGS) entry which is preliminary data.</text>
</comment>
<keyword evidence="3" id="KW-0378">Hydrolase</keyword>
<feature type="transmembrane region" description="Helical" evidence="1">
    <location>
        <begin position="121"/>
        <end position="141"/>
    </location>
</feature>
<dbReference type="PANTHER" id="PTHR45228">
    <property type="entry name" value="CYCLIC DI-GMP PHOSPHODIESTERASE TM_0186-RELATED"/>
    <property type="match status" value="1"/>
</dbReference>
<gene>
    <name evidence="3" type="ORF">N864_21020</name>
</gene>
<organism evidence="3 4">
    <name type="scientific">Intrasporangium chromatireducens Q5-1</name>
    <dbReference type="NCBI Taxonomy" id="584657"/>
    <lineage>
        <taxon>Bacteria</taxon>
        <taxon>Bacillati</taxon>
        <taxon>Actinomycetota</taxon>
        <taxon>Actinomycetes</taxon>
        <taxon>Micrococcales</taxon>
        <taxon>Intrasporangiaceae</taxon>
        <taxon>Intrasporangium</taxon>
    </lineage>
</organism>
<keyword evidence="1" id="KW-0472">Membrane</keyword>